<reference evidence="1" key="1">
    <citation type="submission" date="2021-03" db="EMBL/GenBank/DDBJ databases">
        <authorList>
            <consortium name="DOE Joint Genome Institute"/>
            <person name="Ahrendt S."/>
            <person name="Looney B.P."/>
            <person name="Miyauchi S."/>
            <person name="Morin E."/>
            <person name="Drula E."/>
            <person name="Courty P.E."/>
            <person name="Chicoki N."/>
            <person name="Fauchery L."/>
            <person name="Kohler A."/>
            <person name="Kuo A."/>
            <person name="Labutti K."/>
            <person name="Pangilinan J."/>
            <person name="Lipzen A."/>
            <person name="Riley R."/>
            <person name="Andreopoulos W."/>
            <person name="He G."/>
            <person name="Johnson J."/>
            <person name="Barry K.W."/>
            <person name="Grigoriev I.V."/>
            <person name="Nagy L."/>
            <person name="Hibbett D."/>
            <person name="Henrissat B."/>
            <person name="Matheny P.B."/>
            <person name="Labbe J."/>
            <person name="Martin F."/>
        </authorList>
    </citation>
    <scope>NUCLEOTIDE SEQUENCE</scope>
    <source>
        <strain evidence="1">HHB10654</strain>
    </source>
</reference>
<proteinExistence type="predicted"/>
<accession>A0ACB8SNA8</accession>
<protein>
    <submittedName>
        <fullName evidence="1">Uncharacterized protein</fullName>
    </submittedName>
</protein>
<name>A0ACB8SNA8_9AGAM</name>
<sequence>MVLTRVVSCFPDHHDPLDGITATSTTPNPVCSTRTCSVGSLVTPSAWGRLGTLVSCASRGSVDLSADAIGVLALAVAVAWLLMYWLTAMVTVSRLWYTRRFSALYACH</sequence>
<evidence type="ECO:0000313" key="2">
    <source>
        <dbReference type="Proteomes" id="UP000814140"/>
    </source>
</evidence>
<comment type="caution">
    <text evidence="1">The sequence shown here is derived from an EMBL/GenBank/DDBJ whole genome shotgun (WGS) entry which is preliminary data.</text>
</comment>
<evidence type="ECO:0000313" key="1">
    <source>
        <dbReference type="EMBL" id="KAI0058044.1"/>
    </source>
</evidence>
<dbReference type="Proteomes" id="UP000814140">
    <property type="component" value="Unassembled WGS sequence"/>
</dbReference>
<organism evidence="1 2">
    <name type="scientific">Artomyces pyxidatus</name>
    <dbReference type="NCBI Taxonomy" id="48021"/>
    <lineage>
        <taxon>Eukaryota</taxon>
        <taxon>Fungi</taxon>
        <taxon>Dikarya</taxon>
        <taxon>Basidiomycota</taxon>
        <taxon>Agaricomycotina</taxon>
        <taxon>Agaricomycetes</taxon>
        <taxon>Russulales</taxon>
        <taxon>Auriscalpiaceae</taxon>
        <taxon>Artomyces</taxon>
    </lineage>
</organism>
<reference evidence="1" key="2">
    <citation type="journal article" date="2022" name="New Phytol.">
        <title>Evolutionary transition to the ectomycorrhizal habit in the genomes of a hyperdiverse lineage of mushroom-forming fungi.</title>
        <authorList>
            <person name="Looney B."/>
            <person name="Miyauchi S."/>
            <person name="Morin E."/>
            <person name="Drula E."/>
            <person name="Courty P.E."/>
            <person name="Kohler A."/>
            <person name="Kuo A."/>
            <person name="LaButti K."/>
            <person name="Pangilinan J."/>
            <person name="Lipzen A."/>
            <person name="Riley R."/>
            <person name="Andreopoulos W."/>
            <person name="He G."/>
            <person name="Johnson J."/>
            <person name="Nolan M."/>
            <person name="Tritt A."/>
            <person name="Barry K.W."/>
            <person name="Grigoriev I.V."/>
            <person name="Nagy L.G."/>
            <person name="Hibbett D."/>
            <person name="Henrissat B."/>
            <person name="Matheny P.B."/>
            <person name="Labbe J."/>
            <person name="Martin F.M."/>
        </authorList>
    </citation>
    <scope>NUCLEOTIDE SEQUENCE</scope>
    <source>
        <strain evidence="1">HHB10654</strain>
    </source>
</reference>
<gene>
    <name evidence="1" type="ORF">BV25DRAFT_1308528</name>
</gene>
<dbReference type="EMBL" id="MU277239">
    <property type="protein sequence ID" value="KAI0058044.1"/>
    <property type="molecule type" value="Genomic_DNA"/>
</dbReference>
<keyword evidence="2" id="KW-1185">Reference proteome</keyword>